<evidence type="ECO:0000313" key="2">
    <source>
        <dbReference type="EMBL" id="CAD7691974.1"/>
    </source>
</evidence>
<evidence type="ECO:0000313" key="3">
    <source>
        <dbReference type="Proteomes" id="UP000645828"/>
    </source>
</evidence>
<feature type="region of interest" description="Disordered" evidence="1">
    <location>
        <begin position="137"/>
        <end position="213"/>
    </location>
</feature>
<name>A0A811ZUX6_NYCPR</name>
<accession>A0A811ZUX6</accession>
<keyword evidence="3" id="KW-1185">Reference proteome</keyword>
<organism evidence="2 3">
    <name type="scientific">Nyctereutes procyonoides</name>
    <name type="common">Raccoon dog</name>
    <name type="synonym">Canis procyonoides</name>
    <dbReference type="NCBI Taxonomy" id="34880"/>
    <lineage>
        <taxon>Eukaryota</taxon>
        <taxon>Metazoa</taxon>
        <taxon>Chordata</taxon>
        <taxon>Craniata</taxon>
        <taxon>Vertebrata</taxon>
        <taxon>Euteleostomi</taxon>
        <taxon>Mammalia</taxon>
        <taxon>Eutheria</taxon>
        <taxon>Laurasiatheria</taxon>
        <taxon>Carnivora</taxon>
        <taxon>Caniformia</taxon>
        <taxon>Canidae</taxon>
        <taxon>Nyctereutes</taxon>
    </lineage>
</organism>
<evidence type="ECO:0000256" key="1">
    <source>
        <dbReference type="SAM" id="MobiDB-lite"/>
    </source>
</evidence>
<dbReference type="AlphaFoldDB" id="A0A811ZUX6"/>
<sequence>MHFSRCRLGSGWNVGGSVGCVVAGGPMVTGRTLCGVVPWRGRRPPWSLLPRALCRRLPFHSLRRETEACLPIVGVLTGLFLTLRLIRALRSRLYRRHERWLAETLAEQIEEKCQLVDKLYATKKECALVGKSLEKARQEEGPVKVPGPAAAHSKVQPDSTVKELTPPETGTARVPEVVKSLQEVTGATTTLGASPNLLGDQEPSPGAPLNPPLKAWAWASEHS</sequence>
<comment type="caution">
    <text evidence="2">The sequence shown here is derived from an EMBL/GenBank/DDBJ whole genome shotgun (WGS) entry which is preliminary data.</text>
</comment>
<proteinExistence type="predicted"/>
<dbReference type="EMBL" id="CAJHUB010000775">
    <property type="protein sequence ID" value="CAD7691974.1"/>
    <property type="molecule type" value="Genomic_DNA"/>
</dbReference>
<dbReference type="PROSITE" id="PS51257">
    <property type="entry name" value="PROKAR_LIPOPROTEIN"/>
    <property type="match status" value="1"/>
</dbReference>
<dbReference type="Proteomes" id="UP000645828">
    <property type="component" value="Unassembled WGS sequence"/>
</dbReference>
<reference evidence="2" key="1">
    <citation type="submission" date="2020-12" db="EMBL/GenBank/DDBJ databases">
        <authorList>
            <consortium name="Molecular Ecology Group"/>
        </authorList>
    </citation>
    <scope>NUCLEOTIDE SEQUENCE</scope>
    <source>
        <strain evidence="2">TBG_1078</strain>
    </source>
</reference>
<protein>
    <submittedName>
        <fullName evidence="2">(raccoon dog) hypothetical protein</fullName>
    </submittedName>
</protein>
<feature type="compositionally biased region" description="Polar residues" evidence="1">
    <location>
        <begin position="182"/>
        <end position="193"/>
    </location>
</feature>
<gene>
    <name evidence="2" type="ORF">NYPRO_LOCUS24768</name>
</gene>